<dbReference type="Proteomes" id="UP000249464">
    <property type="component" value="Unassembled WGS sequence"/>
</dbReference>
<accession>A0A2X0PNE0</accession>
<organism evidence="1 2">
    <name type="scientific">Microbotryum silenes-dioicae</name>
    <dbReference type="NCBI Taxonomy" id="796604"/>
    <lineage>
        <taxon>Eukaryota</taxon>
        <taxon>Fungi</taxon>
        <taxon>Dikarya</taxon>
        <taxon>Basidiomycota</taxon>
        <taxon>Pucciniomycotina</taxon>
        <taxon>Microbotryomycetes</taxon>
        <taxon>Microbotryales</taxon>
        <taxon>Microbotryaceae</taxon>
        <taxon>Microbotryum</taxon>
    </lineage>
</organism>
<proteinExistence type="predicted"/>
<evidence type="ECO:0000313" key="2">
    <source>
        <dbReference type="Proteomes" id="UP000249464"/>
    </source>
</evidence>
<gene>
    <name evidence="1" type="primary">BQ5605_C048g12388</name>
    <name evidence="1" type="ORF">BQ5605_C048G12388</name>
</gene>
<dbReference type="AlphaFoldDB" id="A0A2X0PNE0"/>
<reference evidence="1 2" key="1">
    <citation type="submission" date="2016-11" db="EMBL/GenBank/DDBJ databases">
        <authorList>
            <person name="Jaros S."/>
            <person name="Januszkiewicz K."/>
            <person name="Wedrychowicz H."/>
        </authorList>
    </citation>
    <scope>NUCLEOTIDE SEQUENCE [LARGE SCALE GENOMIC DNA]</scope>
</reference>
<sequence>MKMQGEGKIWWKQNKEELKALQMWSLFAAEVRARFFDSEFVLRAEHELYRTAQGSEPFAAYAAKLASRRATLGVGKDGGKIIDDDQFKRHLLHHANDLLYARTTSTAGFSLSTFSMNDLIGRMTTVASSLGYEWKSQVAVANSRNIGNIFTADPKLNMAGRTPLTADTRQECINEGRCFNGREMGHSIRECPKRFLRSQVRLLETTSRGT</sequence>
<name>A0A2X0PNE0_9BASI</name>
<dbReference type="EMBL" id="FQNC01000110">
    <property type="protein sequence ID" value="SGZ30507.1"/>
    <property type="molecule type" value="Genomic_DNA"/>
</dbReference>
<keyword evidence="2" id="KW-1185">Reference proteome</keyword>
<protein>
    <submittedName>
        <fullName evidence="1">BQ5605_C048g12388 protein</fullName>
    </submittedName>
</protein>
<evidence type="ECO:0000313" key="1">
    <source>
        <dbReference type="EMBL" id="SGZ30507.1"/>
    </source>
</evidence>